<feature type="domain" description="Glycosyl hydrolase family 13 catalytic" evidence="4">
    <location>
        <begin position="23"/>
        <end position="368"/>
    </location>
</feature>
<dbReference type="EMBL" id="CP021422">
    <property type="protein sequence ID" value="ASB42289.1"/>
    <property type="molecule type" value="Genomic_DNA"/>
</dbReference>
<gene>
    <name evidence="5" type="ORF">ADH66_17495</name>
    <name evidence="6" type="ORF">I5Q82_07895</name>
</gene>
<dbReference type="GO" id="GO:0005975">
    <property type="term" value="P:carbohydrate metabolic process"/>
    <property type="evidence" value="ECO:0007669"/>
    <property type="project" value="InterPro"/>
</dbReference>
<feature type="region of interest" description="Disordered" evidence="3">
    <location>
        <begin position="466"/>
        <end position="503"/>
    </location>
</feature>
<evidence type="ECO:0000313" key="5">
    <source>
        <dbReference type="EMBL" id="ASB42289.1"/>
    </source>
</evidence>
<dbReference type="GO" id="GO:0016798">
    <property type="term" value="F:hydrolase activity, acting on glycosyl bonds"/>
    <property type="evidence" value="ECO:0007669"/>
    <property type="project" value="UniProtKB-KW"/>
</dbReference>
<dbReference type="PANTHER" id="PTHR10357:SF210">
    <property type="entry name" value="MALTODEXTRIN GLUCOSIDASE"/>
    <property type="match status" value="1"/>
</dbReference>
<name>A0A1Z2XV79_9FIRM</name>
<keyword evidence="7" id="KW-1185">Reference proteome</keyword>
<evidence type="ECO:0000256" key="3">
    <source>
        <dbReference type="SAM" id="MobiDB-lite"/>
    </source>
</evidence>
<protein>
    <recommendedName>
        <fullName evidence="4">Glycosyl hydrolase family 13 catalytic domain-containing protein</fullName>
    </recommendedName>
</protein>
<dbReference type="PANTHER" id="PTHR10357">
    <property type="entry name" value="ALPHA-AMYLASE FAMILY MEMBER"/>
    <property type="match status" value="1"/>
</dbReference>
<dbReference type="Proteomes" id="UP000596035">
    <property type="component" value="Chromosome"/>
</dbReference>
<dbReference type="SUPFAM" id="SSF51011">
    <property type="entry name" value="Glycosyl hydrolase domain"/>
    <property type="match status" value="1"/>
</dbReference>
<evidence type="ECO:0000313" key="6">
    <source>
        <dbReference type="EMBL" id="QQR31569.1"/>
    </source>
</evidence>
<dbReference type="Pfam" id="PF00128">
    <property type="entry name" value="Alpha-amylase"/>
    <property type="match status" value="1"/>
</dbReference>
<dbReference type="Proteomes" id="UP000196710">
    <property type="component" value="Chromosome"/>
</dbReference>
<feature type="compositionally biased region" description="Basic and acidic residues" evidence="3">
    <location>
        <begin position="470"/>
        <end position="488"/>
    </location>
</feature>
<dbReference type="CDD" id="cd11353">
    <property type="entry name" value="AmyAc_euk_bac_CMD_like"/>
    <property type="match status" value="1"/>
</dbReference>
<evidence type="ECO:0000256" key="2">
    <source>
        <dbReference type="ARBA" id="ARBA00023295"/>
    </source>
</evidence>
<reference evidence="7" key="2">
    <citation type="submission" date="2017-05" db="EMBL/GenBank/DDBJ databases">
        <title>Improved OligoMM genomes.</title>
        <authorList>
            <person name="Garzetti D."/>
        </authorList>
    </citation>
    <scope>NUCLEOTIDE SEQUENCE [LARGE SCALE GENOMIC DNA]</scope>
    <source>
        <strain evidence="7">KB18</strain>
    </source>
</reference>
<evidence type="ECO:0000313" key="8">
    <source>
        <dbReference type="Proteomes" id="UP000596035"/>
    </source>
</evidence>
<sequence length="534" mass="60593">MSDRQVIHLKNNPGWQNSAMFYQIYPIGFCGAPYENDGRPQSRIRKVIDWVEHLKKLNTGAVYFSPVFESDTHGYDTRDFRKIDTRLGSNEDFAEVCNALHEAGIRVVLDGVFNHVGRGFWAFQDVLKNRESSPYRDWFHINFGGNSNYNDGLWYEGWEGHYELVKLNLQNPAVVDHILECVGGWRDEFAIDGLRLDVAYLLDENFMRRLHQYTKGQDPGFFLLGEMIHGDYKRIMNPEMLDSVTNYECYKGLYSSFNDKNMFEIAHSLNRQFGSENWCLYRGEHLLCFADNHDVSRIHTLLRDKEQIKGLYALLYCMPGIPCLYYGSEWGADGDKHDGDPALRPCFQEPVENGLTEFIGELSRIKLQSKALSEGSYKNETILNKQIAIRRECGDETVLAAINADGSGFNINVDYHGPATDLMTGESRELNGCIELLPYGIKIYRLGPPKEGDKAPKAETVTVSVPAPEVKAEPAPETKPQPEVKPEPKPAPGTLTLTPTDIPLRYKSQDGTDYFSIPCDDPALEKFLRALTGK</sequence>
<organism evidence="6 8">
    <name type="scientific">Acutalibacter muris</name>
    <dbReference type="NCBI Taxonomy" id="1796620"/>
    <lineage>
        <taxon>Bacteria</taxon>
        <taxon>Bacillati</taxon>
        <taxon>Bacillota</taxon>
        <taxon>Clostridia</taxon>
        <taxon>Eubacteriales</taxon>
        <taxon>Acutalibacteraceae</taxon>
        <taxon>Acutalibacter</taxon>
    </lineage>
</organism>
<evidence type="ECO:0000313" key="7">
    <source>
        <dbReference type="Proteomes" id="UP000196710"/>
    </source>
</evidence>
<keyword evidence="2" id="KW-0326">Glycosidase</keyword>
<dbReference type="RefSeq" id="WP_066538173.1">
    <property type="nucleotide sequence ID" value="NZ_CP021422.1"/>
</dbReference>
<accession>A0A1Z2XV79</accession>
<dbReference type="SUPFAM" id="SSF51445">
    <property type="entry name" value="(Trans)glycosidases"/>
    <property type="match status" value="1"/>
</dbReference>
<proteinExistence type="predicted"/>
<evidence type="ECO:0000259" key="4">
    <source>
        <dbReference type="SMART" id="SM00642"/>
    </source>
</evidence>
<reference evidence="6 8" key="3">
    <citation type="submission" date="2020-11" db="EMBL/GenBank/DDBJ databases">
        <title>Closed and high quality bacterial genomes of the OMM12 community.</title>
        <authorList>
            <person name="Marbouty M."/>
            <person name="Lamy-Besnier Q."/>
            <person name="Debarbieux L."/>
            <person name="Koszul R."/>
        </authorList>
    </citation>
    <scope>NUCLEOTIDE SEQUENCE [LARGE SCALE GENOMIC DNA]</scope>
    <source>
        <strain evidence="6 8">KB18</strain>
    </source>
</reference>
<reference evidence="5" key="1">
    <citation type="journal article" date="2017" name="Genome Announc.">
        <title>High-Quality Whole-Genome Sequences of the Oligo-Mouse-Microbiota Bacterial Community.</title>
        <authorList>
            <person name="Garzetti D."/>
            <person name="Brugiroux S."/>
            <person name="Bunk B."/>
            <person name="Pukall R."/>
            <person name="McCoy K.D."/>
            <person name="Macpherson A.J."/>
            <person name="Stecher B."/>
        </authorList>
    </citation>
    <scope>NUCLEOTIDE SEQUENCE</scope>
    <source>
        <strain evidence="5">KB18</strain>
    </source>
</reference>
<dbReference type="InterPro" id="IPR017853">
    <property type="entry name" value="GH"/>
</dbReference>
<dbReference type="AlphaFoldDB" id="A0A1Z2XV79"/>
<dbReference type="EMBL" id="CP065321">
    <property type="protein sequence ID" value="QQR31569.1"/>
    <property type="molecule type" value="Genomic_DNA"/>
</dbReference>
<keyword evidence="1" id="KW-0378">Hydrolase</keyword>
<dbReference type="Gene3D" id="3.20.20.80">
    <property type="entry name" value="Glycosidases"/>
    <property type="match status" value="1"/>
</dbReference>
<dbReference type="KEGG" id="amur:ADH66_17495"/>
<evidence type="ECO:0000256" key="1">
    <source>
        <dbReference type="ARBA" id="ARBA00022801"/>
    </source>
</evidence>
<dbReference type="InterPro" id="IPR006047">
    <property type="entry name" value="GH13_cat_dom"/>
</dbReference>
<dbReference type="SMART" id="SM00642">
    <property type="entry name" value="Aamy"/>
    <property type="match status" value="1"/>
</dbReference>